<comment type="similarity">
    <text evidence="1">Belongs to the SMP-30/CGR1 family.</text>
</comment>
<dbReference type="Proteomes" id="UP001596056">
    <property type="component" value="Unassembled WGS sequence"/>
</dbReference>
<feature type="domain" description="SMP-30/Gluconolactonase/LRE-like region" evidence="2">
    <location>
        <begin position="14"/>
        <end position="249"/>
    </location>
</feature>
<comment type="caution">
    <text evidence="3">The sequence shown here is derived from an EMBL/GenBank/DDBJ whole genome shotgun (WGS) entry which is preliminary data.</text>
</comment>
<dbReference type="Gene3D" id="2.120.10.30">
    <property type="entry name" value="TolB, C-terminal domain"/>
    <property type="match status" value="1"/>
</dbReference>
<dbReference type="RefSeq" id="WP_209841242.1">
    <property type="nucleotide sequence ID" value="NZ_JAGGJP010000010.1"/>
</dbReference>
<organism evidence="3 4">
    <name type="scientific">Rubellimicrobium aerolatum</name>
    <dbReference type="NCBI Taxonomy" id="490979"/>
    <lineage>
        <taxon>Bacteria</taxon>
        <taxon>Pseudomonadati</taxon>
        <taxon>Pseudomonadota</taxon>
        <taxon>Alphaproteobacteria</taxon>
        <taxon>Rhodobacterales</taxon>
        <taxon>Roseobacteraceae</taxon>
        <taxon>Rubellimicrobium</taxon>
    </lineage>
</organism>
<evidence type="ECO:0000256" key="1">
    <source>
        <dbReference type="ARBA" id="ARBA00008853"/>
    </source>
</evidence>
<dbReference type="PANTHER" id="PTHR10907">
    <property type="entry name" value="REGUCALCIN"/>
    <property type="match status" value="1"/>
</dbReference>
<dbReference type="InterPro" id="IPR011042">
    <property type="entry name" value="6-blade_b-propeller_TolB-like"/>
</dbReference>
<dbReference type="InterPro" id="IPR013658">
    <property type="entry name" value="SGL"/>
</dbReference>
<dbReference type="Pfam" id="PF08450">
    <property type="entry name" value="SGL"/>
    <property type="match status" value="1"/>
</dbReference>
<protein>
    <submittedName>
        <fullName evidence="3">SMP-30/gluconolactonase/LRE family protein</fullName>
    </submittedName>
</protein>
<accession>A0ABW0SCU5</accession>
<name>A0ABW0SCU5_9RHOB</name>
<proteinExistence type="inferred from homology"/>
<evidence type="ECO:0000313" key="4">
    <source>
        <dbReference type="Proteomes" id="UP001596056"/>
    </source>
</evidence>
<dbReference type="PANTHER" id="PTHR10907:SF47">
    <property type="entry name" value="REGUCALCIN"/>
    <property type="match status" value="1"/>
</dbReference>
<dbReference type="PRINTS" id="PR01790">
    <property type="entry name" value="SMP30FAMILY"/>
</dbReference>
<reference evidence="4" key="1">
    <citation type="journal article" date="2019" name="Int. J. Syst. Evol. Microbiol.">
        <title>The Global Catalogue of Microorganisms (GCM) 10K type strain sequencing project: providing services to taxonomists for standard genome sequencing and annotation.</title>
        <authorList>
            <consortium name="The Broad Institute Genomics Platform"/>
            <consortium name="The Broad Institute Genome Sequencing Center for Infectious Disease"/>
            <person name="Wu L."/>
            <person name="Ma J."/>
        </authorList>
    </citation>
    <scope>NUCLEOTIDE SEQUENCE [LARGE SCALE GENOMIC DNA]</scope>
    <source>
        <strain evidence="4">KACC 11588</strain>
    </source>
</reference>
<evidence type="ECO:0000313" key="3">
    <source>
        <dbReference type="EMBL" id="MFC5566798.1"/>
    </source>
</evidence>
<dbReference type="SUPFAM" id="SSF63829">
    <property type="entry name" value="Calcium-dependent phosphotriesterase"/>
    <property type="match status" value="1"/>
</dbReference>
<sequence>MTTARVHDQTICLLGEGPLWHPERAELLWFDILGRTLFVNGQRHRLTELSSAAGWIDRDTILLAQKGALLRFDLTTGRGETVAGLDEANPAVRSNDGRADPWGGFWISTMGLRTEKKAGAIWRYYRGEMRRLVPEVTIPNAICFDPEGTHAVYADTDLQTVWRQPLSDKDGAPTGERAVFLDFKGTDLHPDGAVFDADGTVWIAFWGSGKVAGYGRDGRPVGEFAVPATQSTCPAFGGEGLSTLFVTSAAAGIPQARLAQMPETGRTFAVETGLRGLPEPRVIL</sequence>
<gene>
    <name evidence="3" type="ORF">ACFPOC_10275</name>
</gene>
<evidence type="ECO:0000259" key="2">
    <source>
        <dbReference type="Pfam" id="PF08450"/>
    </source>
</evidence>
<dbReference type="EMBL" id="JBHSNA010000007">
    <property type="protein sequence ID" value="MFC5566798.1"/>
    <property type="molecule type" value="Genomic_DNA"/>
</dbReference>
<keyword evidence="4" id="KW-1185">Reference proteome</keyword>
<dbReference type="InterPro" id="IPR005511">
    <property type="entry name" value="SMP-30"/>
</dbReference>